<feature type="domain" description="UBP-type" evidence="2">
    <location>
        <begin position="8"/>
        <end position="109"/>
    </location>
</feature>
<evidence type="ECO:0000313" key="4">
    <source>
        <dbReference type="WBParaSite" id="jg1817"/>
    </source>
</evidence>
<dbReference type="Pfam" id="PF02148">
    <property type="entry name" value="zf-UBP"/>
    <property type="match status" value="1"/>
</dbReference>
<dbReference type="GO" id="GO:0008270">
    <property type="term" value="F:zinc ion binding"/>
    <property type="evidence" value="ECO:0007669"/>
    <property type="project" value="UniProtKB-KW"/>
</dbReference>
<keyword evidence="3" id="KW-1185">Reference proteome</keyword>
<protein>
    <submittedName>
        <fullName evidence="4">UBP-type domain-containing protein</fullName>
    </submittedName>
</protein>
<dbReference type="InterPro" id="IPR001607">
    <property type="entry name" value="Znf_UBP"/>
</dbReference>
<dbReference type="PANTHER" id="PTHR47665">
    <property type="entry name" value="HISTONE DEACETYLASE-LIKE PROTEIN"/>
    <property type="match status" value="1"/>
</dbReference>
<accession>A0A915DD43</accession>
<dbReference type="Gene3D" id="3.30.40.10">
    <property type="entry name" value="Zinc/RING finger domain, C3HC4 (zinc finger)"/>
    <property type="match status" value="1"/>
</dbReference>
<dbReference type="Proteomes" id="UP000887574">
    <property type="component" value="Unplaced"/>
</dbReference>
<dbReference type="PANTHER" id="PTHR47665:SF1">
    <property type="entry name" value="HISTONE DEACETYLASE-LIKE PROTEIN"/>
    <property type="match status" value="1"/>
</dbReference>
<dbReference type="PROSITE" id="PS50271">
    <property type="entry name" value="ZF_UBP"/>
    <property type="match status" value="1"/>
</dbReference>
<evidence type="ECO:0000256" key="1">
    <source>
        <dbReference type="PROSITE-ProRule" id="PRU00502"/>
    </source>
</evidence>
<dbReference type="AlphaFoldDB" id="A0A915DD43"/>
<keyword evidence="1" id="KW-0862">Zinc</keyword>
<evidence type="ECO:0000259" key="2">
    <source>
        <dbReference type="PROSITE" id="PS50271"/>
    </source>
</evidence>
<keyword evidence="1" id="KW-0479">Metal-binding</keyword>
<evidence type="ECO:0000313" key="3">
    <source>
        <dbReference type="Proteomes" id="UP000887574"/>
    </source>
</evidence>
<dbReference type="WBParaSite" id="jg1817">
    <property type="protein sequence ID" value="jg1817"/>
    <property type="gene ID" value="jg1817"/>
</dbReference>
<organism evidence="3 4">
    <name type="scientific">Ditylenchus dipsaci</name>
    <dbReference type="NCBI Taxonomy" id="166011"/>
    <lineage>
        <taxon>Eukaryota</taxon>
        <taxon>Metazoa</taxon>
        <taxon>Ecdysozoa</taxon>
        <taxon>Nematoda</taxon>
        <taxon>Chromadorea</taxon>
        <taxon>Rhabditida</taxon>
        <taxon>Tylenchina</taxon>
        <taxon>Tylenchomorpha</taxon>
        <taxon>Sphaerularioidea</taxon>
        <taxon>Anguinidae</taxon>
        <taxon>Anguininae</taxon>
        <taxon>Ditylenchus</taxon>
    </lineage>
</organism>
<dbReference type="InterPro" id="IPR013083">
    <property type="entry name" value="Znf_RING/FYVE/PHD"/>
</dbReference>
<name>A0A915DD43_9BILA</name>
<sequence>MMESLLSVLGLHLSTLTKVKKLPDYELSAFSPCSVCDLTKENWICLTCYSTNCSRFVNQHAEQHFLVENHPMAISISDFSVWCYECNSYVHNEVLFATKNALNKSKFGNDENTNVI</sequence>
<keyword evidence="1" id="KW-0863">Zinc-finger</keyword>
<dbReference type="SMART" id="SM00290">
    <property type="entry name" value="ZnF_UBP"/>
    <property type="match status" value="1"/>
</dbReference>
<reference evidence="4" key="1">
    <citation type="submission" date="2022-11" db="UniProtKB">
        <authorList>
            <consortium name="WormBaseParasite"/>
        </authorList>
    </citation>
    <scope>IDENTIFICATION</scope>
</reference>
<dbReference type="SUPFAM" id="SSF57850">
    <property type="entry name" value="RING/U-box"/>
    <property type="match status" value="1"/>
</dbReference>
<proteinExistence type="predicted"/>